<keyword evidence="3" id="KW-1185">Reference proteome</keyword>
<dbReference type="InterPro" id="IPR018490">
    <property type="entry name" value="cNMP-bd_dom_sf"/>
</dbReference>
<name>L8JEG3_9GAMM</name>
<dbReference type="AlphaFoldDB" id="L8JEG3"/>
<dbReference type="EMBL" id="AMZO01000006">
    <property type="protein sequence ID" value="ELR66648.1"/>
    <property type="molecule type" value="Genomic_DNA"/>
</dbReference>
<dbReference type="Pfam" id="PF00027">
    <property type="entry name" value="cNMP_binding"/>
    <property type="match status" value="1"/>
</dbReference>
<feature type="domain" description="Cyclic nucleotide-binding" evidence="1">
    <location>
        <begin position="2"/>
        <end position="111"/>
    </location>
</feature>
<dbReference type="PATRIC" id="fig|1056511.3.peg.1175"/>
<accession>L8JEG3</accession>
<organism evidence="2 3">
    <name type="scientific">Photobacterium marinum</name>
    <dbReference type="NCBI Taxonomy" id="1056511"/>
    <lineage>
        <taxon>Bacteria</taxon>
        <taxon>Pseudomonadati</taxon>
        <taxon>Pseudomonadota</taxon>
        <taxon>Gammaproteobacteria</taxon>
        <taxon>Vibrionales</taxon>
        <taxon>Vibrionaceae</taxon>
        <taxon>Photobacterium</taxon>
    </lineage>
</organism>
<proteinExistence type="predicted"/>
<dbReference type="PROSITE" id="PS50042">
    <property type="entry name" value="CNMP_BINDING_3"/>
    <property type="match status" value="1"/>
</dbReference>
<dbReference type="SUPFAM" id="SSF51206">
    <property type="entry name" value="cAMP-binding domain-like"/>
    <property type="match status" value="1"/>
</dbReference>
<dbReference type="InterPro" id="IPR000595">
    <property type="entry name" value="cNMP-bd_dom"/>
</dbReference>
<reference evidence="2 3" key="1">
    <citation type="submission" date="2012-12" db="EMBL/GenBank/DDBJ databases">
        <title>Genome Assembly of Photobacterium sp. AK15.</title>
        <authorList>
            <person name="Khatri I."/>
            <person name="Vaidya B."/>
            <person name="Srinivas T.N.R."/>
            <person name="Subramanian S."/>
            <person name="Pinnaka A."/>
        </authorList>
    </citation>
    <scope>NUCLEOTIDE SEQUENCE [LARGE SCALE GENOMIC DNA]</scope>
    <source>
        <strain evidence="2 3">AK15</strain>
    </source>
</reference>
<comment type="caution">
    <text evidence="2">The sequence shown here is derived from an EMBL/GenBank/DDBJ whole genome shotgun (WGS) entry which is preliminary data.</text>
</comment>
<dbReference type="CDD" id="cd00038">
    <property type="entry name" value="CAP_ED"/>
    <property type="match status" value="1"/>
</dbReference>
<dbReference type="Gene3D" id="2.60.120.10">
    <property type="entry name" value="Jelly Rolls"/>
    <property type="match status" value="1"/>
</dbReference>
<gene>
    <name evidence="2" type="ORF">C942_04346</name>
</gene>
<evidence type="ECO:0000313" key="3">
    <source>
        <dbReference type="Proteomes" id="UP000011134"/>
    </source>
</evidence>
<dbReference type="OrthoDB" id="7826327at2"/>
<sequence>MTINNIALEGHQELTKLIKSQTFKTRHLEEGDFIVKQGQAISDVYWADLGQYTIRHTASNGRCLNLGLFFSIDRLFGEVELLTGQPCQFDVIATEPMDILIIPSGTMTEMMLSDPRIAFWVSKSLSVRYQETMTIAMNRILHPLVYNVAWDIEQRHLQNIPQVNFSLVHKEAQRFGCSERVYSRVVKQLIDAELVKKENNRLEVINIGKLSRFLAS</sequence>
<protein>
    <submittedName>
        <fullName evidence="2">Putative N-ribosylNicotinamide CRP-like regulator</fullName>
    </submittedName>
</protein>
<evidence type="ECO:0000313" key="2">
    <source>
        <dbReference type="EMBL" id="ELR66648.1"/>
    </source>
</evidence>
<dbReference type="InterPro" id="IPR014710">
    <property type="entry name" value="RmlC-like_jellyroll"/>
</dbReference>
<dbReference type="Proteomes" id="UP000011134">
    <property type="component" value="Unassembled WGS sequence"/>
</dbReference>
<evidence type="ECO:0000259" key="1">
    <source>
        <dbReference type="PROSITE" id="PS50042"/>
    </source>
</evidence>
<dbReference type="RefSeq" id="WP_007463474.1">
    <property type="nucleotide sequence ID" value="NZ_AMZO01000006.1"/>
</dbReference>